<dbReference type="VEuPathDB" id="FungiDB:ASPZODRAFT_1302790"/>
<accession>A0A1L9S5V2</accession>
<evidence type="ECO:0000313" key="1">
    <source>
        <dbReference type="EMBL" id="OJJ42523.1"/>
    </source>
</evidence>
<keyword evidence="2" id="KW-1185">Reference proteome</keyword>
<organism evidence="1 2">
    <name type="scientific">Penicilliopsis zonata CBS 506.65</name>
    <dbReference type="NCBI Taxonomy" id="1073090"/>
    <lineage>
        <taxon>Eukaryota</taxon>
        <taxon>Fungi</taxon>
        <taxon>Dikarya</taxon>
        <taxon>Ascomycota</taxon>
        <taxon>Pezizomycotina</taxon>
        <taxon>Eurotiomycetes</taxon>
        <taxon>Eurotiomycetidae</taxon>
        <taxon>Eurotiales</taxon>
        <taxon>Aspergillaceae</taxon>
        <taxon>Penicilliopsis</taxon>
    </lineage>
</organism>
<dbReference type="EMBL" id="KV878358">
    <property type="protein sequence ID" value="OJJ42523.1"/>
    <property type="molecule type" value="Genomic_DNA"/>
</dbReference>
<dbReference type="AlphaFoldDB" id="A0A1L9S5V2"/>
<evidence type="ECO:0000313" key="2">
    <source>
        <dbReference type="Proteomes" id="UP000184188"/>
    </source>
</evidence>
<reference evidence="2" key="1">
    <citation type="journal article" date="2017" name="Genome Biol.">
        <title>Comparative genomics reveals high biological diversity and specific adaptations in the industrially and medically important fungal genus Aspergillus.</title>
        <authorList>
            <person name="de Vries R.P."/>
            <person name="Riley R."/>
            <person name="Wiebenga A."/>
            <person name="Aguilar-Osorio G."/>
            <person name="Amillis S."/>
            <person name="Uchima C.A."/>
            <person name="Anderluh G."/>
            <person name="Asadollahi M."/>
            <person name="Askin M."/>
            <person name="Barry K."/>
            <person name="Battaglia E."/>
            <person name="Bayram O."/>
            <person name="Benocci T."/>
            <person name="Braus-Stromeyer S.A."/>
            <person name="Caldana C."/>
            <person name="Canovas D."/>
            <person name="Cerqueira G.C."/>
            <person name="Chen F."/>
            <person name="Chen W."/>
            <person name="Choi C."/>
            <person name="Clum A."/>
            <person name="Dos Santos R.A."/>
            <person name="Damasio A.R."/>
            <person name="Diallinas G."/>
            <person name="Emri T."/>
            <person name="Fekete E."/>
            <person name="Flipphi M."/>
            <person name="Freyberg S."/>
            <person name="Gallo A."/>
            <person name="Gournas C."/>
            <person name="Habgood R."/>
            <person name="Hainaut M."/>
            <person name="Harispe M.L."/>
            <person name="Henrissat B."/>
            <person name="Hilden K.S."/>
            <person name="Hope R."/>
            <person name="Hossain A."/>
            <person name="Karabika E."/>
            <person name="Karaffa L."/>
            <person name="Karanyi Z."/>
            <person name="Krasevec N."/>
            <person name="Kuo A."/>
            <person name="Kusch H."/>
            <person name="LaButti K."/>
            <person name="Lagendijk E.L."/>
            <person name="Lapidus A."/>
            <person name="Levasseur A."/>
            <person name="Lindquist E."/>
            <person name="Lipzen A."/>
            <person name="Logrieco A.F."/>
            <person name="MacCabe A."/>
            <person name="Maekelae M.R."/>
            <person name="Malavazi I."/>
            <person name="Melin P."/>
            <person name="Meyer V."/>
            <person name="Mielnichuk N."/>
            <person name="Miskei M."/>
            <person name="Molnar A.P."/>
            <person name="Mule G."/>
            <person name="Ngan C.Y."/>
            <person name="Orejas M."/>
            <person name="Orosz E."/>
            <person name="Ouedraogo J.P."/>
            <person name="Overkamp K.M."/>
            <person name="Park H.-S."/>
            <person name="Perrone G."/>
            <person name="Piumi F."/>
            <person name="Punt P.J."/>
            <person name="Ram A.F."/>
            <person name="Ramon A."/>
            <person name="Rauscher S."/>
            <person name="Record E."/>
            <person name="Riano-Pachon D.M."/>
            <person name="Robert V."/>
            <person name="Roehrig J."/>
            <person name="Ruller R."/>
            <person name="Salamov A."/>
            <person name="Salih N.S."/>
            <person name="Samson R.A."/>
            <person name="Sandor E."/>
            <person name="Sanguinetti M."/>
            <person name="Schuetze T."/>
            <person name="Sepcic K."/>
            <person name="Shelest E."/>
            <person name="Sherlock G."/>
            <person name="Sophianopoulou V."/>
            <person name="Squina F.M."/>
            <person name="Sun H."/>
            <person name="Susca A."/>
            <person name="Todd R.B."/>
            <person name="Tsang A."/>
            <person name="Unkles S.E."/>
            <person name="van de Wiele N."/>
            <person name="van Rossen-Uffink D."/>
            <person name="Oliveira J.V."/>
            <person name="Vesth T.C."/>
            <person name="Visser J."/>
            <person name="Yu J.-H."/>
            <person name="Zhou M."/>
            <person name="Andersen M.R."/>
            <person name="Archer D.B."/>
            <person name="Baker S.E."/>
            <person name="Benoit I."/>
            <person name="Brakhage A.A."/>
            <person name="Braus G.H."/>
            <person name="Fischer R."/>
            <person name="Frisvad J.C."/>
            <person name="Goldman G.H."/>
            <person name="Houbraken J."/>
            <person name="Oakley B."/>
            <person name="Pocsi I."/>
            <person name="Scazzocchio C."/>
            <person name="Seiboth B."/>
            <person name="vanKuyk P.A."/>
            <person name="Wortman J."/>
            <person name="Dyer P.S."/>
            <person name="Grigoriev I.V."/>
        </authorList>
    </citation>
    <scope>NUCLEOTIDE SEQUENCE [LARGE SCALE GENOMIC DNA]</scope>
    <source>
        <strain evidence="2">CBS 506.65</strain>
    </source>
</reference>
<protein>
    <submittedName>
        <fullName evidence="1">Uncharacterized protein</fullName>
    </submittedName>
</protein>
<dbReference type="RefSeq" id="XP_022577033.1">
    <property type="nucleotide sequence ID" value="XM_022722468.1"/>
</dbReference>
<dbReference type="GeneID" id="34608933"/>
<name>A0A1L9S5V2_9EURO</name>
<dbReference type="Proteomes" id="UP000184188">
    <property type="component" value="Unassembled WGS sequence"/>
</dbReference>
<sequence>MVRRMNLDCWRRPIGKAEGAYGSTTRASPVDFCLRPNISHLPPTSASRHFQPSNHGHLLENLSRGSPSLRLAISCSR</sequence>
<proteinExistence type="predicted"/>
<gene>
    <name evidence="1" type="ORF">ASPZODRAFT_1302790</name>
</gene>